<feature type="transmembrane region" description="Helical" evidence="1">
    <location>
        <begin position="115"/>
        <end position="133"/>
    </location>
</feature>
<dbReference type="EMBL" id="WVTA01000004">
    <property type="protein sequence ID" value="KAK3213850.1"/>
    <property type="molecule type" value="Genomic_DNA"/>
</dbReference>
<keyword evidence="1" id="KW-0472">Membrane</keyword>
<dbReference type="Gene3D" id="2.40.40.10">
    <property type="entry name" value="RlpA-like domain"/>
    <property type="match status" value="1"/>
</dbReference>
<evidence type="ECO:0000256" key="1">
    <source>
        <dbReference type="SAM" id="Phobius"/>
    </source>
</evidence>
<feature type="signal peptide" evidence="2">
    <location>
        <begin position="1"/>
        <end position="18"/>
    </location>
</feature>
<evidence type="ECO:0008006" key="5">
    <source>
        <dbReference type="Google" id="ProtNLM"/>
    </source>
</evidence>
<comment type="caution">
    <text evidence="3">The sequence shown here is derived from an EMBL/GenBank/DDBJ whole genome shotgun (WGS) entry which is preliminary data.</text>
</comment>
<dbReference type="InterPro" id="IPR036908">
    <property type="entry name" value="RlpA-like_sf"/>
</dbReference>
<evidence type="ECO:0000313" key="3">
    <source>
        <dbReference type="EMBL" id="KAK3213850.1"/>
    </source>
</evidence>
<reference evidence="3 4" key="1">
    <citation type="submission" date="2021-02" db="EMBL/GenBank/DDBJ databases">
        <title>Genome assembly of Pseudopithomyces chartarum.</title>
        <authorList>
            <person name="Jauregui R."/>
            <person name="Singh J."/>
            <person name="Voisey C."/>
        </authorList>
    </citation>
    <scope>NUCLEOTIDE SEQUENCE [LARGE SCALE GENOMIC DNA]</scope>
    <source>
        <strain evidence="3 4">AGR01</strain>
    </source>
</reference>
<protein>
    <recommendedName>
        <fullName evidence="5">RlpA-like protein double-psi beta-barrel domain-containing protein</fullName>
    </recommendedName>
</protein>
<keyword evidence="2" id="KW-0732">Signal</keyword>
<keyword evidence="4" id="KW-1185">Reference proteome</keyword>
<accession>A0AAN6LZV8</accession>
<organism evidence="3 4">
    <name type="scientific">Pseudopithomyces chartarum</name>
    <dbReference type="NCBI Taxonomy" id="1892770"/>
    <lineage>
        <taxon>Eukaryota</taxon>
        <taxon>Fungi</taxon>
        <taxon>Dikarya</taxon>
        <taxon>Ascomycota</taxon>
        <taxon>Pezizomycotina</taxon>
        <taxon>Dothideomycetes</taxon>
        <taxon>Pleosporomycetidae</taxon>
        <taxon>Pleosporales</taxon>
        <taxon>Massarineae</taxon>
        <taxon>Didymosphaeriaceae</taxon>
        <taxon>Pseudopithomyces</taxon>
    </lineage>
</organism>
<keyword evidence="1" id="KW-1133">Transmembrane helix</keyword>
<proteinExistence type="predicted"/>
<name>A0AAN6LZV8_9PLEO</name>
<feature type="chain" id="PRO_5042908284" description="RlpA-like protein double-psi beta-barrel domain-containing protein" evidence="2">
    <location>
        <begin position="19"/>
        <end position="274"/>
    </location>
</feature>
<gene>
    <name evidence="3" type="ORF">GRF29_28g1201143</name>
</gene>
<evidence type="ECO:0000313" key="4">
    <source>
        <dbReference type="Proteomes" id="UP001280581"/>
    </source>
</evidence>
<sequence length="274" mass="29732">MTINILLIYLSFLPTLYAAFPSLLNDTDTNATESFQANTAAHHCAIAYYNNIPSYVQLEANTCGIVHPNHDVKVVRARNGDCLTCWFYTGENCDGDIAWLIFHNPSHAKNPPADFLIFMHAISFVLSLLFAILSASPVPPNSTIALTLIEAGALGERHDGIRFSAATDYPNAHFDTYGACSSGGADEQYHIKDPSSLMVSLDVNVPDWKSYCGKRVRLYNPDGRTVEATIVDACPGCGGDGGPYSLDLFEAPWLSVGGKTSHDNVKPASWEIIG</sequence>
<evidence type="ECO:0000256" key="2">
    <source>
        <dbReference type="SAM" id="SignalP"/>
    </source>
</evidence>
<dbReference type="Proteomes" id="UP001280581">
    <property type="component" value="Unassembled WGS sequence"/>
</dbReference>
<dbReference type="CDD" id="cd22191">
    <property type="entry name" value="DPBB_RlpA_EXP_N-like"/>
    <property type="match status" value="1"/>
</dbReference>
<dbReference type="AlphaFoldDB" id="A0AAN6LZV8"/>
<keyword evidence="1" id="KW-0812">Transmembrane</keyword>
<dbReference type="SUPFAM" id="SSF50685">
    <property type="entry name" value="Barwin-like endoglucanases"/>
    <property type="match status" value="1"/>
</dbReference>